<reference evidence="1 2" key="1">
    <citation type="submission" date="2024-04" db="EMBL/GenBank/DDBJ databases">
        <authorList>
            <person name="Fracassetti M."/>
        </authorList>
    </citation>
    <scope>NUCLEOTIDE SEQUENCE [LARGE SCALE GENOMIC DNA]</scope>
</reference>
<organism evidence="1 2">
    <name type="scientific">Linum trigynum</name>
    <dbReference type="NCBI Taxonomy" id="586398"/>
    <lineage>
        <taxon>Eukaryota</taxon>
        <taxon>Viridiplantae</taxon>
        <taxon>Streptophyta</taxon>
        <taxon>Embryophyta</taxon>
        <taxon>Tracheophyta</taxon>
        <taxon>Spermatophyta</taxon>
        <taxon>Magnoliopsida</taxon>
        <taxon>eudicotyledons</taxon>
        <taxon>Gunneridae</taxon>
        <taxon>Pentapetalae</taxon>
        <taxon>rosids</taxon>
        <taxon>fabids</taxon>
        <taxon>Malpighiales</taxon>
        <taxon>Linaceae</taxon>
        <taxon>Linum</taxon>
    </lineage>
</organism>
<protein>
    <submittedName>
        <fullName evidence="1">Uncharacterized protein</fullName>
    </submittedName>
</protein>
<accession>A0AAV2GV50</accession>
<proteinExistence type="predicted"/>
<keyword evidence="2" id="KW-1185">Reference proteome</keyword>
<sequence>MVLEICLVFHLTLEKERKRRWPKVAAVCNHGGPVDRTPNPHEPTFQPNHDTCANGVHQIPRYFSAEQQSSACLPTFPIRVAYQTVRTQTRPQG</sequence>
<dbReference type="AlphaFoldDB" id="A0AAV2GV50"/>
<name>A0AAV2GV50_9ROSI</name>
<dbReference type="EMBL" id="OZ034822">
    <property type="protein sequence ID" value="CAL1414559.1"/>
    <property type="molecule type" value="Genomic_DNA"/>
</dbReference>
<dbReference type="Proteomes" id="UP001497516">
    <property type="component" value="Chromosome 9"/>
</dbReference>
<gene>
    <name evidence="1" type="ORF">LTRI10_LOCUS53711</name>
</gene>
<evidence type="ECO:0000313" key="2">
    <source>
        <dbReference type="Proteomes" id="UP001497516"/>
    </source>
</evidence>
<evidence type="ECO:0000313" key="1">
    <source>
        <dbReference type="EMBL" id="CAL1414559.1"/>
    </source>
</evidence>